<evidence type="ECO:0000313" key="2">
    <source>
        <dbReference type="Proteomes" id="UP000298663"/>
    </source>
</evidence>
<name>A0A4U5PKD5_STECR</name>
<dbReference type="Proteomes" id="UP000298663">
    <property type="component" value="Unassembled WGS sequence"/>
</dbReference>
<sequence length="87" mass="10127">MPAEQQKPIQTCFIAPSPSQSDLCLNKNWWTKPIVCATFLNFGTTDGPVKASFQDRFETKDISCPKYCFRPSMYMRFQNRKAKERKP</sequence>
<dbReference type="EMBL" id="AZBU02000002">
    <property type="protein sequence ID" value="TKR96906.1"/>
    <property type="molecule type" value="Genomic_DNA"/>
</dbReference>
<protein>
    <submittedName>
        <fullName evidence="1">Uncharacterized protein</fullName>
    </submittedName>
</protein>
<dbReference type="AlphaFoldDB" id="A0A4U5PKD5"/>
<proteinExistence type="predicted"/>
<gene>
    <name evidence="1" type="ORF">L596_010856</name>
</gene>
<evidence type="ECO:0000313" key="1">
    <source>
        <dbReference type="EMBL" id="TKR96906.1"/>
    </source>
</evidence>
<reference evidence="1 2" key="1">
    <citation type="journal article" date="2015" name="Genome Biol.">
        <title>Comparative genomics of Steinernema reveals deeply conserved gene regulatory networks.</title>
        <authorList>
            <person name="Dillman A.R."/>
            <person name="Macchietto M."/>
            <person name="Porter C.F."/>
            <person name="Rogers A."/>
            <person name="Williams B."/>
            <person name="Antoshechkin I."/>
            <person name="Lee M.M."/>
            <person name="Goodwin Z."/>
            <person name="Lu X."/>
            <person name="Lewis E.E."/>
            <person name="Goodrich-Blair H."/>
            <person name="Stock S.P."/>
            <person name="Adams B.J."/>
            <person name="Sternberg P.W."/>
            <person name="Mortazavi A."/>
        </authorList>
    </citation>
    <scope>NUCLEOTIDE SEQUENCE [LARGE SCALE GENOMIC DNA]</scope>
    <source>
        <strain evidence="1 2">ALL</strain>
    </source>
</reference>
<comment type="caution">
    <text evidence="1">The sequence shown here is derived from an EMBL/GenBank/DDBJ whole genome shotgun (WGS) entry which is preliminary data.</text>
</comment>
<keyword evidence="2" id="KW-1185">Reference proteome</keyword>
<accession>A0A4U5PKD5</accession>
<organism evidence="1 2">
    <name type="scientific">Steinernema carpocapsae</name>
    <name type="common">Entomopathogenic nematode</name>
    <dbReference type="NCBI Taxonomy" id="34508"/>
    <lineage>
        <taxon>Eukaryota</taxon>
        <taxon>Metazoa</taxon>
        <taxon>Ecdysozoa</taxon>
        <taxon>Nematoda</taxon>
        <taxon>Chromadorea</taxon>
        <taxon>Rhabditida</taxon>
        <taxon>Tylenchina</taxon>
        <taxon>Panagrolaimomorpha</taxon>
        <taxon>Strongyloidoidea</taxon>
        <taxon>Steinernematidae</taxon>
        <taxon>Steinernema</taxon>
    </lineage>
</organism>
<reference evidence="1 2" key="2">
    <citation type="journal article" date="2019" name="G3 (Bethesda)">
        <title>Hybrid Assembly of the Genome of the Entomopathogenic Nematode Steinernema carpocapsae Identifies the X-Chromosome.</title>
        <authorList>
            <person name="Serra L."/>
            <person name="Macchietto M."/>
            <person name="Macias-Munoz A."/>
            <person name="McGill C.J."/>
            <person name="Rodriguez I.M."/>
            <person name="Rodriguez B."/>
            <person name="Murad R."/>
            <person name="Mortazavi A."/>
        </authorList>
    </citation>
    <scope>NUCLEOTIDE SEQUENCE [LARGE SCALE GENOMIC DNA]</scope>
    <source>
        <strain evidence="1 2">ALL</strain>
    </source>
</reference>